<reference evidence="2 3" key="1">
    <citation type="submission" date="2023-05" db="EMBL/GenBank/DDBJ databases">
        <title>Complete Genome Resource of Xanthomonas oryzae pv. leersiae Strain YNJC Isolated From Plateau Japonica Rice in Southwest China.</title>
        <authorList>
            <person name="Aa X."/>
            <person name="Mei L."/>
            <person name="Liu P."/>
            <person name="Yang Y."/>
            <person name="Tang C."/>
            <person name="Zhang F."/>
            <person name="Dong C."/>
            <person name="Wang B."/>
            <person name="Chen X."/>
            <person name="Dai L."/>
        </authorList>
    </citation>
    <scope>NUCLEOTIDE SEQUENCE [LARGE SCALE GENOMIC DNA]</scope>
    <source>
        <strain evidence="2 3">YNJC</strain>
    </source>
</reference>
<organism evidence="2 3">
    <name type="scientific">Xanthomonas oryzae pv. leersiae</name>
    <dbReference type="NCBI Taxonomy" id="3112258"/>
    <lineage>
        <taxon>Bacteria</taxon>
        <taxon>Pseudomonadati</taxon>
        <taxon>Pseudomonadota</taxon>
        <taxon>Gammaproteobacteria</taxon>
        <taxon>Lysobacterales</taxon>
        <taxon>Lysobacteraceae</taxon>
        <taxon>Xanthomonas</taxon>
    </lineage>
</organism>
<dbReference type="AlphaFoldDB" id="A0AAJ6KLN4"/>
<dbReference type="Proteomes" id="UP001228059">
    <property type="component" value="Chromosome"/>
</dbReference>
<evidence type="ECO:0000256" key="1">
    <source>
        <dbReference type="SAM" id="Phobius"/>
    </source>
</evidence>
<accession>A0AAJ6KLN4</accession>
<dbReference type="EMBL" id="CP127225">
    <property type="protein sequence ID" value="WIX05058.1"/>
    <property type="molecule type" value="Genomic_DNA"/>
</dbReference>
<evidence type="ECO:0000313" key="2">
    <source>
        <dbReference type="EMBL" id="WIX05058.1"/>
    </source>
</evidence>
<keyword evidence="1" id="KW-0472">Membrane</keyword>
<feature type="transmembrane region" description="Helical" evidence="1">
    <location>
        <begin position="94"/>
        <end position="112"/>
    </location>
</feature>
<dbReference type="RefSeq" id="WP_241443115.1">
    <property type="nucleotide sequence ID" value="NZ_CP127225.1"/>
</dbReference>
<feature type="transmembrane region" description="Helical" evidence="1">
    <location>
        <begin position="54"/>
        <end position="74"/>
    </location>
</feature>
<gene>
    <name evidence="2" type="primary">xopAV</name>
    <name evidence="2" type="ORF">QN060_12135</name>
</gene>
<keyword evidence="1" id="KW-1133">Transmembrane helix</keyword>
<protein>
    <submittedName>
        <fullName evidence="2">Type III secretion system effector XopAV</fullName>
    </submittedName>
</protein>
<proteinExistence type="predicted"/>
<keyword evidence="1" id="KW-0812">Transmembrane</keyword>
<sequence length="221" mass="23775">MARREEIDLESGLAEIELGAREPRHADARIDTQLQGLPQQQVRRASTRTTRQRIASHVSTAAGMGAALTGIASVPPPMIALIGYMSEKDQLAKYSGIAALAGVATTCALSAVQRLAHAYAYGNDTSSRARALGMTDDCMNRAVDIITMPEEHDRAAHPMNEHETQMLAEDLLRLARWEPSRLEPGLWDAASGVGDDADALVDRLLAFRRSVTAPATASSSE</sequence>
<dbReference type="NCBIfam" id="NF041409">
    <property type="entry name" value="XopAV"/>
    <property type="match status" value="1"/>
</dbReference>
<name>A0AAJ6KLN4_9XANT</name>
<evidence type="ECO:0000313" key="3">
    <source>
        <dbReference type="Proteomes" id="UP001228059"/>
    </source>
</evidence>